<proteinExistence type="predicted"/>
<organism evidence="2">
    <name type="scientific">Cacopsylla melanoneura</name>
    <dbReference type="NCBI Taxonomy" id="428564"/>
    <lineage>
        <taxon>Eukaryota</taxon>
        <taxon>Metazoa</taxon>
        <taxon>Ecdysozoa</taxon>
        <taxon>Arthropoda</taxon>
        <taxon>Hexapoda</taxon>
        <taxon>Insecta</taxon>
        <taxon>Pterygota</taxon>
        <taxon>Neoptera</taxon>
        <taxon>Paraneoptera</taxon>
        <taxon>Hemiptera</taxon>
        <taxon>Sternorrhyncha</taxon>
        <taxon>Psylloidea</taxon>
        <taxon>Psyllidae</taxon>
        <taxon>Psyllinae</taxon>
        <taxon>Cacopsylla</taxon>
    </lineage>
</organism>
<name>A0A8D8UHI0_9HEMI</name>
<feature type="transmembrane region" description="Helical" evidence="1">
    <location>
        <begin position="61"/>
        <end position="79"/>
    </location>
</feature>
<dbReference type="EMBL" id="HBUF01579201">
    <property type="protein sequence ID" value="CAG6769536.1"/>
    <property type="molecule type" value="Transcribed_RNA"/>
</dbReference>
<dbReference type="EMBL" id="HBUF01579202">
    <property type="protein sequence ID" value="CAG6769537.1"/>
    <property type="molecule type" value="Transcribed_RNA"/>
</dbReference>
<protein>
    <submittedName>
        <fullName evidence="2">Uncharacterized protein</fullName>
    </submittedName>
</protein>
<dbReference type="AlphaFoldDB" id="A0A8D8UHI0"/>
<sequence length="108" mass="12072">MTLSFVCVRVVLVALLYFLVRLELTIIFNRKCVLLVFDVFKRFKVRYPFCFRHDSGCVGRVQIFNVIFFVCLSGLSILFRSRCLGELSEAGGNDVAVSIGVAVGQGTP</sequence>
<keyword evidence="1" id="KW-0812">Transmembrane</keyword>
<accession>A0A8D8UHI0</accession>
<dbReference type="EMBL" id="HBUF01341919">
    <property type="protein sequence ID" value="CAG6704723.1"/>
    <property type="molecule type" value="Transcribed_RNA"/>
</dbReference>
<dbReference type="EMBL" id="HBUF01238589">
    <property type="protein sequence ID" value="CAG6676066.1"/>
    <property type="molecule type" value="Transcribed_RNA"/>
</dbReference>
<dbReference type="EMBL" id="HBUF01579200">
    <property type="protein sequence ID" value="CAG6769535.1"/>
    <property type="molecule type" value="Transcribed_RNA"/>
</dbReference>
<feature type="transmembrane region" description="Helical" evidence="1">
    <location>
        <begin position="7"/>
        <end position="28"/>
    </location>
</feature>
<keyword evidence="1" id="KW-0472">Membrane</keyword>
<dbReference type="EMBL" id="HBUF01579198">
    <property type="protein sequence ID" value="CAG6769533.1"/>
    <property type="molecule type" value="Transcribed_RNA"/>
</dbReference>
<dbReference type="EMBL" id="HBUF01341921">
    <property type="protein sequence ID" value="CAG6704727.1"/>
    <property type="molecule type" value="Transcribed_RNA"/>
</dbReference>
<reference evidence="2" key="1">
    <citation type="submission" date="2021-05" db="EMBL/GenBank/DDBJ databases">
        <authorList>
            <person name="Alioto T."/>
            <person name="Alioto T."/>
            <person name="Gomez Garrido J."/>
        </authorList>
    </citation>
    <scope>NUCLEOTIDE SEQUENCE</scope>
</reference>
<dbReference type="EMBL" id="HBUF01579199">
    <property type="protein sequence ID" value="CAG6769534.1"/>
    <property type="molecule type" value="Transcribed_RNA"/>
</dbReference>
<evidence type="ECO:0000313" key="2">
    <source>
        <dbReference type="EMBL" id="CAG6704722.1"/>
    </source>
</evidence>
<dbReference type="EMBL" id="HBUF01579197">
    <property type="protein sequence ID" value="CAG6769532.1"/>
    <property type="molecule type" value="Transcribed_RNA"/>
</dbReference>
<dbReference type="EMBL" id="HBUF01238588">
    <property type="protein sequence ID" value="CAG6676064.1"/>
    <property type="molecule type" value="Transcribed_RNA"/>
</dbReference>
<evidence type="ECO:0000256" key="1">
    <source>
        <dbReference type="SAM" id="Phobius"/>
    </source>
</evidence>
<keyword evidence="1" id="KW-1133">Transmembrane helix</keyword>
<dbReference type="EMBL" id="HBUF01341918">
    <property type="protein sequence ID" value="CAG6704722.1"/>
    <property type="molecule type" value="Transcribed_RNA"/>
</dbReference>